<sequence>MFNCVRDMIYDLIEKAATKFVIAHPVMFWYLFTTFSYSRYLDLDLVVRDKDGNILDPELTSTVSLFREHEAASKQIEDRIQEEKVSKGRIWPYS</sequence>
<dbReference type="Proteomes" id="UP001476798">
    <property type="component" value="Unassembled WGS sequence"/>
</dbReference>
<evidence type="ECO:0000313" key="2">
    <source>
        <dbReference type="Proteomes" id="UP001476798"/>
    </source>
</evidence>
<dbReference type="EMBL" id="JAHRIO010020083">
    <property type="protein sequence ID" value="MEQ2164052.1"/>
    <property type="molecule type" value="Genomic_DNA"/>
</dbReference>
<reference evidence="1 2" key="1">
    <citation type="submission" date="2021-06" db="EMBL/GenBank/DDBJ databases">
        <authorList>
            <person name="Palmer J.M."/>
        </authorList>
    </citation>
    <scope>NUCLEOTIDE SEQUENCE [LARGE SCALE GENOMIC DNA]</scope>
    <source>
        <strain evidence="1 2">GA_2019</strain>
        <tissue evidence="1">Muscle</tissue>
    </source>
</reference>
<comment type="caution">
    <text evidence="1">The sequence shown here is derived from an EMBL/GenBank/DDBJ whole genome shotgun (WGS) entry which is preliminary data.</text>
</comment>
<keyword evidence="2" id="KW-1185">Reference proteome</keyword>
<evidence type="ECO:0000313" key="1">
    <source>
        <dbReference type="EMBL" id="MEQ2164052.1"/>
    </source>
</evidence>
<organism evidence="1 2">
    <name type="scientific">Goodea atripinnis</name>
    <dbReference type="NCBI Taxonomy" id="208336"/>
    <lineage>
        <taxon>Eukaryota</taxon>
        <taxon>Metazoa</taxon>
        <taxon>Chordata</taxon>
        <taxon>Craniata</taxon>
        <taxon>Vertebrata</taxon>
        <taxon>Euteleostomi</taxon>
        <taxon>Actinopterygii</taxon>
        <taxon>Neopterygii</taxon>
        <taxon>Teleostei</taxon>
        <taxon>Neoteleostei</taxon>
        <taxon>Acanthomorphata</taxon>
        <taxon>Ovalentaria</taxon>
        <taxon>Atherinomorphae</taxon>
        <taxon>Cyprinodontiformes</taxon>
        <taxon>Goodeidae</taxon>
        <taxon>Goodea</taxon>
    </lineage>
</organism>
<name>A0ABV0N1A0_9TELE</name>
<proteinExistence type="predicted"/>
<accession>A0ABV0N1A0</accession>
<protein>
    <submittedName>
        <fullName evidence="1">Uncharacterized protein</fullName>
    </submittedName>
</protein>
<gene>
    <name evidence="1" type="ORF">GOODEAATRI_002561</name>
</gene>